<dbReference type="Gene3D" id="3.90.640.30">
    <property type="match status" value="1"/>
</dbReference>
<dbReference type="PANTHER" id="PTHR10587:SF133">
    <property type="entry name" value="CHITIN DEACETYLASE 1-RELATED"/>
    <property type="match status" value="1"/>
</dbReference>
<dbReference type="InterPro" id="IPR050248">
    <property type="entry name" value="Polysacc_deacetylase_ArnD"/>
</dbReference>
<evidence type="ECO:0000256" key="1">
    <source>
        <dbReference type="ARBA" id="ARBA00022723"/>
    </source>
</evidence>
<gene>
    <name evidence="4" type="ORF">FAJ39_04820</name>
</gene>
<dbReference type="PROSITE" id="PS51257">
    <property type="entry name" value="PROKAR_LIPOPROTEIN"/>
    <property type="match status" value="1"/>
</dbReference>
<dbReference type="OrthoDB" id="9812065at2"/>
<organism evidence="4 5">
    <name type="scientific">Streptococcus suis</name>
    <dbReference type="NCBI Taxonomy" id="1307"/>
    <lineage>
        <taxon>Bacteria</taxon>
        <taxon>Bacillati</taxon>
        <taxon>Bacillota</taxon>
        <taxon>Bacilli</taxon>
        <taxon>Lactobacillales</taxon>
        <taxon>Streptococcaceae</taxon>
        <taxon>Streptococcus</taxon>
    </lineage>
</organism>
<dbReference type="GO" id="GO:0005975">
    <property type="term" value="P:carbohydrate metabolic process"/>
    <property type="evidence" value="ECO:0007669"/>
    <property type="project" value="InterPro"/>
</dbReference>
<evidence type="ECO:0000313" key="5">
    <source>
        <dbReference type="Proteomes" id="UP000305165"/>
    </source>
</evidence>
<dbReference type="InterPro" id="IPR002509">
    <property type="entry name" value="NODB_dom"/>
</dbReference>
<dbReference type="Gene3D" id="3.20.20.370">
    <property type="entry name" value="Glycoside hydrolase/deacetylase"/>
    <property type="match status" value="1"/>
</dbReference>
<evidence type="ECO:0000259" key="3">
    <source>
        <dbReference type="PROSITE" id="PS51677"/>
    </source>
</evidence>
<dbReference type="GO" id="GO:0046872">
    <property type="term" value="F:metal ion binding"/>
    <property type="evidence" value="ECO:0007669"/>
    <property type="project" value="UniProtKB-KW"/>
</dbReference>
<sequence length="465" mass="51410">MRKTVILAVVNVILLACIVVLGFKTYQLYQYRTWDQFIQQQESQLKKQADIYVQKGKVGTTIVSAAIPKNEAGQPLETVRTKIEAYVQGKLGKQAGKKGISDYIEVRSKSQASEFSTVTKHEILSNRYQMKGTKISSKQVEEVGQVLLTAQADPFDLSDLVTDMETLRPQFEGVLSASLDQLGVDATEKTNILQAFQTADLTQFTLSYSDSQIFLLLPKETYLVEQIGLPIASFFPVVNSQYLSSQDQASYQTYLAEEEAKKYRNMIALTFDDGPNPATTPLVLDILKKYQVKATFFVLGKSVTGNEAILQRMVAEGHEIANHSWSHPNLTKLSAKDVTAEIQQTQSAIEAAVGFKPSLMRPPYGAIDATTMSSIQMPIINWSIDSKDWQSRNATSILKEVQAQAHPGGVLLLHDIHQSTVASLDGVLSYLLSKGYTIGTASQVLGDQLSSQRIYYSKDNSLVAQ</sequence>
<dbReference type="PANTHER" id="PTHR10587">
    <property type="entry name" value="GLYCOSYL TRANSFERASE-RELATED"/>
    <property type="match status" value="1"/>
</dbReference>
<dbReference type="SUPFAM" id="SSF144015">
    <property type="entry name" value="Peptidoglycan deacetylase N-terminal noncatalytic region"/>
    <property type="match status" value="1"/>
</dbReference>
<dbReference type="Pfam" id="PF18627">
    <property type="entry name" value="PgdA_N"/>
    <property type="match status" value="1"/>
</dbReference>
<dbReference type="InterPro" id="IPR040802">
    <property type="entry name" value="PgdA_N"/>
</dbReference>
<keyword evidence="2" id="KW-0378">Hydrolase</keyword>
<dbReference type="EMBL" id="SSXO01000002">
    <property type="protein sequence ID" value="TII00391.1"/>
    <property type="molecule type" value="Genomic_DNA"/>
</dbReference>
<keyword evidence="1" id="KW-0479">Metal-binding</keyword>
<dbReference type="GO" id="GO:0016020">
    <property type="term" value="C:membrane"/>
    <property type="evidence" value="ECO:0007669"/>
    <property type="project" value="TreeGrafter"/>
</dbReference>
<dbReference type="GO" id="GO:0016810">
    <property type="term" value="F:hydrolase activity, acting on carbon-nitrogen (but not peptide) bonds"/>
    <property type="evidence" value="ECO:0007669"/>
    <property type="project" value="InterPro"/>
</dbReference>
<evidence type="ECO:0000313" key="4">
    <source>
        <dbReference type="EMBL" id="TII00391.1"/>
    </source>
</evidence>
<reference evidence="4 5" key="1">
    <citation type="submission" date="2019-04" db="EMBL/GenBank/DDBJ databases">
        <title>Genome analysis of Streptococcus suis strain WUSS424.</title>
        <authorList>
            <person name="Chen H."/>
            <person name="Gao X."/>
            <person name="Wu Z."/>
        </authorList>
    </citation>
    <scope>NUCLEOTIDE SEQUENCE [LARGE SCALE GENOMIC DNA]</scope>
    <source>
        <strain evidence="4 5">WUSS424</strain>
    </source>
</reference>
<accession>A0A4T2GRK9</accession>
<dbReference type="SUPFAM" id="SSF88713">
    <property type="entry name" value="Glycoside hydrolase/deacetylase"/>
    <property type="match status" value="1"/>
</dbReference>
<name>A0A4T2GRK9_STRSU</name>
<evidence type="ECO:0000256" key="2">
    <source>
        <dbReference type="ARBA" id="ARBA00022801"/>
    </source>
</evidence>
<feature type="domain" description="NodB homology" evidence="3">
    <location>
        <begin position="265"/>
        <end position="439"/>
    </location>
</feature>
<comment type="caution">
    <text evidence="4">The sequence shown here is derived from an EMBL/GenBank/DDBJ whole genome shotgun (WGS) entry which is preliminary data.</text>
</comment>
<dbReference type="Proteomes" id="UP000305165">
    <property type="component" value="Unassembled WGS sequence"/>
</dbReference>
<dbReference type="Pfam" id="PF01522">
    <property type="entry name" value="Polysacc_deac_1"/>
    <property type="match status" value="1"/>
</dbReference>
<proteinExistence type="predicted"/>
<dbReference type="PROSITE" id="PS51677">
    <property type="entry name" value="NODB"/>
    <property type="match status" value="1"/>
</dbReference>
<dbReference type="AlphaFoldDB" id="A0A4T2GRK9"/>
<dbReference type="InterPro" id="IPR011330">
    <property type="entry name" value="Glyco_hydro/deAcase_b/a-brl"/>
</dbReference>
<dbReference type="Gene3D" id="3.30.565.50">
    <property type="match status" value="1"/>
</dbReference>
<protein>
    <submittedName>
        <fullName evidence="4">Peptidoglycan GlcNAc deacetylase</fullName>
    </submittedName>
</protein>